<proteinExistence type="inferred from homology"/>
<dbReference type="Pfam" id="PF00657">
    <property type="entry name" value="Lipase_GDSL"/>
    <property type="match status" value="1"/>
</dbReference>
<dbReference type="STRING" id="1513271.XM47_08595"/>
<comment type="similarity">
    <text evidence="1">Belongs to the 'GDSL' lipolytic enzyme family.</text>
</comment>
<comment type="caution">
    <text evidence="3">The sequence shown here is derived from an EMBL/GenBank/DDBJ whole genome shotgun (WGS) entry which is preliminary data.</text>
</comment>
<evidence type="ECO:0000256" key="2">
    <source>
        <dbReference type="ARBA" id="ARBA00022801"/>
    </source>
</evidence>
<dbReference type="Gene3D" id="3.40.50.1110">
    <property type="entry name" value="SGNH hydrolase"/>
    <property type="match status" value="1"/>
</dbReference>
<dbReference type="SUPFAM" id="SSF52266">
    <property type="entry name" value="SGNH hydrolase"/>
    <property type="match status" value="1"/>
</dbReference>
<dbReference type="PANTHER" id="PTHR43695:SF1">
    <property type="entry name" value="RHAMNOGALACTURONAN ACETYLESTERASE"/>
    <property type="match status" value="1"/>
</dbReference>
<dbReference type="GO" id="GO:0016788">
    <property type="term" value="F:hydrolase activity, acting on ester bonds"/>
    <property type="evidence" value="ECO:0007669"/>
    <property type="project" value="InterPro"/>
</dbReference>
<keyword evidence="4" id="KW-1185">Reference proteome</keyword>
<dbReference type="AlphaFoldDB" id="A0A0J8GS46"/>
<gene>
    <name evidence="3" type="ORF">XM47_08595</name>
</gene>
<protein>
    <submittedName>
        <fullName evidence="3">Uncharacterized protein</fullName>
    </submittedName>
</protein>
<dbReference type="PANTHER" id="PTHR43695">
    <property type="entry name" value="PUTATIVE (AFU_ORTHOLOGUE AFUA_2G17250)-RELATED"/>
    <property type="match status" value="1"/>
</dbReference>
<dbReference type="EMBL" id="LAZL01000011">
    <property type="protein sequence ID" value="KMT65542.1"/>
    <property type="molecule type" value="Genomic_DNA"/>
</dbReference>
<keyword evidence="2" id="KW-0378">Hydrolase</keyword>
<evidence type="ECO:0000313" key="3">
    <source>
        <dbReference type="EMBL" id="KMT65542.1"/>
    </source>
</evidence>
<name>A0A0J8GS46_9ALTE</name>
<dbReference type="CDD" id="cd01821">
    <property type="entry name" value="Rhamnogalacturan_acetylesterase_like"/>
    <property type="match status" value="1"/>
</dbReference>
<dbReference type="Proteomes" id="UP000037600">
    <property type="component" value="Unassembled WGS sequence"/>
</dbReference>
<dbReference type="InterPro" id="IPR037459">
    <property type="entry name" value="RhgT-like"/>
</dbReference>
<dbReference type="PATRIC" id="fig|1513271.3.peg.1751"/>
<accession>A0A0J8GS46</accession>
<organism evidence="3 4">
    <name type="scientific">Catenovulum maritimum</name>
    <dbReference type="NCBI Taxonomy" id="1513271"/>
    <lineage>
        <taxon>Bacteria</taxon>
        <taxon>Pseudomonadati</taxon>
        <taxon>Pseudomonadota</taxon>
        <taxon>Gammaproteobacteria</taxon>
        <taxon>Alteromonadales</taxon>
        <taxon>Alteromonadaceae</taxon>
        <taxon>Catenovulum</taxon>
    </lineage>
</organism>
<dbReference type="InterPro" id="IPR001087">
    <property type="entry name" value="GDSL"/>
</dbReference>
<sequence>MIFTLICLTQSIQVSATTLFLAGDSTMQDVDPERGPDFGWGQLLPIYLSDNSALKIENHAKGGRSTKTFLSEKRWQTILDKLKKDDWVLIQFGHNDASYQKQERYTAPVDYKANLIRFTQEVKAKGAHPVLITPVMRRYFDNQGKLKDAHGIYPSLVREAAVETNTPLIDLFKTSCALLLEYGPEKSAVLYMSVKPGEHPRYPEGKIDKTHFSKTGAIEVAKLVVTELQQKSIQPLANFFQL</sequence>
<evidence type="ECO:0000313" key="4">
    <source>
        <dbReference type="Proteomes" id="UP000037600"/>
    </source>
</evidence>
<dbReference type="InterPro" id="IPR036514">
    <property type="entry name" value="SGNH_hydro_sf"/>
</dbReference>
<reference evidence="3 4" key="1">
    <citation type="submission" date="2015-04" db="EMBL/GenBank/DDBJ databases">
        <title>Draft Genome Sequence of the Novel Agar-Digesting Marine Bacterium Q1.</title>
        <authorList>
            <person name="Li Y."/>
            <person name="Li D."/>
            <person name="Chen G."/>
            <person name="Du Z."/>
        </authorList>
    </citation>
    <scope>NUCLEOTIDE SEQUENCE [LARGE SCALE GENOMIC DNA]</scope>
    <source>
        <strain evidence="3 4">Q1</strain>
    </source>
</reference>
<evidence type="ECO:0000256" key="1">
    <source>
        <dbReference type="ARBA" id="ARBA00008668"/>
    </source>
</evidence>